<accession>A0ABR6W7X0</accession>
<organism evidence="3 4">
    <name type="scientific">Spirosoma utsteinense</name>
    <dbReference type="NCBI Taxonomy" id="2585773"/>
    <lineage>
        <taxon>Bacteria</taxon>
        <taxon>Pseudomonadati</taxon>
        <taxon>Bacteroidota</taxon>
        <taxon>Cytophagia</taxon>
        <taxon>Cytophagales</taxon>
        <taxon>Cytophagaceae</taxon>
        <taxon>Spirosoma</taxon>
    </lineage>
</organism>
<dbReference type="InterPro" id="IPR050194">
    <property type="entry name" value="Glycosyltransferase_grp1"/>
</dbReference>
<dbReference type="PANTHER" id="PTHR45947">
    <property type="entry name" value="SULFOQUINOVOSYL TRANSFERASE SQD2"/>
    <property type="match status" value="1"/>
</dbReference>
<feature type="domain" description="Glycosyltransferase subfamily 4-like N-terminal" evidence="2">
    <location>
        <begin position="16"/>
        <end position="183"/>
    </location>
</feature>
<dbReference type="RefSeq" id="WP_186738440.1">
    <property type="nucleotide sequence ID" value="NZ_VFIA01000018.1"/>
</dbReference>
<comment type="caution">
    <text evidence="3">The sequence shown here is derived from an EMBL/GenBank/DDBJ whole genome shotgun (WGS) entry which is preliminary data.</text>
</comment>
<evidence type="ECO:0000313" key="4">
    <source>
        <dbReference type="Proteomes" id="UP000700732"/>
    </source>
</evidence>
<dbReference type="PANTHER" id="PTHR45947:SF3">
    <property type="entry name" value="SULFOQUINOVOSYL TRANSFERASE SQD2"/>
    <property type="match status" value="1"/>
</dbReference>
<reference evidence="3 4" key="1">
    <citation type="submission" date="2019-06" db="EMBL/GenBank/DDBJ databases">
        <title>Spirosoma utsteinense sp. nov. isolated from Antarctic ice-free soils.</title>
        <authorList>
            <person name="Tahon G."/>
        </authorList>
    </citation>
    <scope>NUCLEOTIDE SEQUENCE [LARGE SCALE GENOMIC DNA]</scope>
    <source>
        <strain evidence="3 4">LMG 31447</strain>
    </source>
</reference>
<protein>
    <submittedName>
        <fullName evidence="3">Glycosyltransferase involved in cell wall biosynthesis</fullName>
    </submittedName>
</protein>
<proteinExistence type="predicted"/>
<dbReference type="Pfam" id="PF13439">
    <property type="entry name" value="Glyco_transf_4"/>
    <property type="match status" value="1"/>
</dbReference>
<sequence>MRILLVASATPSSKTGVTAHYNRLLAHLAGRVDSVQLVTPEDVPSLLKKGLGVLRRLAPLFGVNGRVIWMEIENYVSIWASVRRYRGAIDVVHAQDVTSGAAAALGLNKQVPVTVTCHFNDDPLSEYKTVYSLNDWTNRQLLKWYQFLFKQPNSFITVSDYIKRTSAFLRPEGVVCDVIHNGVPFPSEQPRQEDDAFSVLNIGTIEARKNQRLLIETAHVLCQRGITDVKVLFVGDGHQRAELETLTLEKGLQGQVRFEGYQTNIPAYLQRASLYVHTAVNESWGYSITEAIAAGTPVLALETGGIPEQFDWQRAGLLPLTTTASELADAILRYRGETERRSLAHTQLMFARDRFSIDNMIDKHLYVYRRLCRRIVSEDAHNPAVAVS</sequence>
<dbReference type="InterPro" id="IPR028098">
    <property type="entry name" value="Glyco_trans_4-like_N"/>
</dbReference>
<dbReference type="SUPFAM" id="SSF53756">
    <property type="entry name" value="UDP-Glycosyltransferase/glycogen phosphorylase"/>
    <property type="match status" value="1"/>
</dbReference>
<feature type="domain" description="Glycosyl transferase family 1" evidence="1">
    <location>
        <begin position="191"/>
        <end position="334"/>
    </location>
</feature>
<dbReference type="EMBL" id="VFIA01000018">
    <property type="protein sequence ID" value="MBC3792681.1"/>
    <property type="molecule type" value="Genomic_DNA"/>
</dbReference>
<dbReference type="CDD" id="cd03801">
    <property type="entry name" value="GT4_PimA-like"/>
    <property type="match status" value="1"/>
</dbReference>
<dbReference type="InterPro" id="IPR001296">
    <property type="entry name" value="Glyco_trans_1"/>
</dbReference>
<evidence type="ECO:0000259" key="1">
    <source>
        <dbReference type="Pfam" id="PF00534"/>
    </source>
</evidence>
<gene>
    <name evidence="3" type="ORF">FH603_3195</name>
</gene>
<dbReference type="Gene3D" id="3.40.50.2000">
    <property type="entry name" value="Glycogen Phosphorylase B"/>
    <property type="match status" value="2"/>
</dbReference>
<dbReference type="Proteomes" id="UP000700732">
    <property type="component" value="Unassembled WGS sequence"/>
</dbReference>
<name>A0ABR6W7X0_9BACT</name>
<evidence type="ECO:0000313" key="3">
    <source>
        <dbReference type="EMBL" id="MBC3792681.1"/>
    </source>
</evidence>
<dbReference type="Pfam" id="PF00534">
    <property type="entry name" value="Glycos_transf_1"/>
    <property type="match status" value="1"/>
</dbReference>
<evidence type="ECO:0000259" key="2">
    <source>
        <dbReference type="Pfam" id="PF13439"/>
    </source>
</evidence>
<keyword evidence="4" id="KW-1185">Reference proteome</keyword>